<dbReference type="Proteomes" id="UP001221757">
    <property type="component" value="Unassembled WGS sequence"/>
</dbReference>
<comment type="caution">
    <text evidence="1">The sequence shown here is derived from an EMBL/GenBank/DDBJ whole genome shotgun (WGS) entry which is preliminary data.</text>
</comment>
<name>A0AAD7G1G0_MYCRO</name>
<reference evidence="1" key="1">
    <citation type="submission" date="2023-03" db="EMBL/GenBank/DDBJ databases">
        <title>Massive genome expansion in bonnet fungi (Mycena s.s.) driven by repeated elements and novel gene families across ecological guilds.</title>
        <authorList>
            <consortium name="Lawrence Berkeley National Laboratory"/>
            <person name="Harder C.B."/>
            <person name="Miyauchi S."/>
            <person name="Viragh M."/>
            <person name="Kuo A."/>
            <person name="Thoen E."/>
            <person name="Andreopoulos B."/>
            <person name="Lu D."/>
            <person name="Skrede I."/>
            <person name="Drula E."/>
            <person name="Henrissat B."/>
            <person name="Morin E."/>
            <person name="Kohler A."/>
            <person name="Barry K."/>
            <person name="LaButti K."/>
            <person name="Morin E."/>
            <person name="Salamov A."/>
            <person name="Lipzen A."/>
            <person name="Mereny Z."/>
            <person name="Hegedus B."/>
            <person name="Baldrian P."/>
            <person name="Stursova M."/>
            <person name="Weitz H."/>
            <person name="Taylor A."/>
            <person name="Grigoriev I.V."/>
            <person name="Nagy L.G."/>
            <person name="Martin F."/>
            <person name="Kauserud H."/>
        </authorList>
    </citation>
    <scope>NUCLEOTIDE SEQUENCE</scope>
    <source>
        <strain evidence="1">CBHHK067</strain>
    </source>
</reference>
<organism evidence="1 2">
    <name type="scientific">Mycena rosella</name>
    <name type="common">Pink bonnet</name>
    <name type="synonym">Agaricus rosellus</name>
    <dbReference type="NCBI Taxonomy" id="1033263"/>
    <lineage>
        <taxon>Eukaryota</taxon>
        <taxon>Fungi</taxon>
        <taxon>Dikarya</taxon>
        <taxon>Basidiomycota</taxon>
        <taxon>Agaricomycotina</taxon>
        <taxon>Agaricomycetes</taxon>
        <taxon>Agaricomycetidae</taxon>
        <taxon>Agaricales</taxon>
        <taxon>Marasmiineae</taxon>
        <taxon>Mycenaceae</taxon>
        <taxon>Mycena</taxon>
    </lineage>
</organism>
<dbReference type="AlphaFoldDB" id="A0AAD7G1G0"/>
<keyword evidence="2" id="KW-1185">Reference proteome</keyword>
<sequence>METVHMQPLPCPFGVDIADMPTEGLRKLAIHAYSLKRNWSSARAIPASVRKFKLGRDYREIWVIPGTDLVVTNSHERLVCWHTISGARLGGIEHDDDADYLIGRAPPFHSLGSVSLDCRLRTDLILHSCGENRLPERRPSYRVPSYRVGNLLHSTILSTAEFRPISIPNVTLDENAIGMVFTSHIDQLSTLVYCHFNDGIVHRVPLGIRLGTLPSVLCTAGTSTFMARTSVNWLSIGLPQLLPPKYGVFNITRRTSHSLRNRPPARLPSVHFWPATDSGAHLDFGELSFYEHHSEIVGLAAGVSGRYGAIIDVAQRASAMNPKLVWGSSTTLRILCRTHISTSWT</sequence>
<dbReference type="EMBL" id="JARKIE010000373">
    <property type="protein sequence ID" value="KAJ7648868.1"/>
    <property type="molecule type" value="Genomic_DNA"/>
</dbReference>
<protein>
    <submittedName>
        <fullName evidence="1">Uncharacterized protein</fullName>
    </submittedName>
</protein>
<proteinExistence type="predicted"/>
<evidence type="ECO:0000313" key="2">
    <source>
        <dbReference type="Proteomes" id="UP001221757"/>
    </source>
</evidence>
<gene>
    <name evidence="1" type="ORF">B0H17DRAFT_1338796</name>
</gene>
<accession>A0AAD7G1G0</accession>
<evidence type="ECO:0000313" key="1">
    <source>
        <dbReference type="EMBL" id="KAJ7648868.1"/>
    </source>
</evidence>